<gene>
    <name evidence="2" type="ORF">KC207_06110</name>
</gene>
<name>A0A941I071_9MICO</name>
<dbReference type="InterPro" id="IPR000182">
    <property type="entry name" value="GNAT_dom"/>
</dbReference>
<dbReference type="PROSITE" id="PS51186">
    <property type="entry name" value="GNAT"/>
    <property type="match status" value="1"/>
</dbReference>
<organism evidence="2 3">
    <name type="scientific">Phycicoccus avicenniae</name>
    <dbReference type="NCBI Taxonomy" id="2828860"/>
    <lineage>
        <taxon>Bacteria</taxon>
        <taxon>Bacillati</taxon>
        <taxon>Actinomycetota</taxon>
        <taxon>Actinomycetes</taxon>
        <taxon>Micrococcales</taxon>
        <taxon>Intrasporangiaceae</taxon>
        <taxon>Phycicoccus</taxon>
    </lineage>
</organism>
<dbReference type="AlphaFoldDB" id="A0A941I071"/>
<accession>A0A941I071</accession>
<evidence type="ECO:0000313" key="3">
    <source>
        <dbReference type="Proteomes" id="UP000677016"/>
    </source>
</evidence>
<sequence length="226" mass="24070">MSGRDGLTLVDADEVPADEWRAVYRTVLAPAFPPEELVSEAGFLAQRGHADAHVWFARVGEGPWCGVALVETGHADGTALLAYLAASAAARGRGVGSALLSHVRERHPMLFVEVEDPAVHTDRGFGDPSRRVAFYDAHGVREVVVPFVMPPVAPGLPRVPGILLGLARPAADTPDRGEEHVPADAVRSFLTGYVLEDDGVDAEDARVLGEALQADTLVVRPLLPRP</sequence>
<dbReference type="RefSeq" id="WP_211602027.1">
    <property type="nucleotide sequence ID" value="NZ_JAGSNF010000006.1"/>
</dbReference>
<keyword evidence="3" id="KW-1185">Reference proteome</keyword>
<dbReference type="Gene3D" id="3.40.630.30">
    <property type="match status" value="1"/>
</dbReference>
<dbReference type="SUPFAM" id="SSF55729">
    <property type="entry name" value="Acyl-CoA N-acyltransferases (Nat)"/>
    <property type="match status" value="1"/>
</dbReference>
<proteinExistence type="predicted"/>
<dbReference type="Proteomes" id="UP000677016">
    <property type="component" value="Unassembled WGS sequence"/>
</dbReference>
<reference evidence="2" key="1">
    <citation type="submission" date="2021-04" db="EMBL/GenBank/DDBJ databases">
        <title>Phycicoccus avicenniae sp. nov., a novel endophytic actinomycetes isolated from branch of Avicennia mariana.</title>
        <authorList>
            <person name="Tuo L."/>
        </authorList>
    </citation>
    <scope>NUCLEOTIDE SEQUENCE</scope>
    <source>
        <strain evidence="2">BSK3Z-2</strain>
    </source>
</reference>
<evidence type="ECO:0000313" key="2">
    <source>
        <dbReference type="EMBL" id="MBR7742864.1"/>
    </source>
</evidence>
<protein>
    <recommendedName>
        <fullName evidence="1">N-acetyltransferase domain-containing protein</fullName>
    </recommendedName>
</protein>
<dbReference type="GO" id="GO:0016747">
    <property type="term" value="F:acyltransferase activity, transferring groups other than amino-acyl groups"/>
    <property type="evidence" value="ECO:0007669"/>
    <property type="project" value="InterPro"/>
</dbReference>
<dbReference type="EMBL" id="JAGSNF010000006">
    <property type="protein sequence ID" value="MBR7742864.1"/>
    <property type="molecule type" value="Genomic_DNA"/>
</dbReference>
<feature type="domain" description="N-acetyltransferase" evidence="1">
    <location>
        <begin position="7"/>
        <end position="154"/>
    </location>
</feature>
<comment type="caution">
    <text evidence="2">The sequence shown here is derived from an EMBL/GenBank/DDBJ whole genome shotgun (WGS) entry which is preliminary data.</text>
</comment>
<dbReference type="InterPro" id="IPR016181">
    <property type="entry name" value="Acyl_CoA_acyltransferase"/>
</dbReference>
<evidence type="ECO:0000259" key="1">
    <source>
        <dbReference type="PROSITE" id="PS51186"/>
    </source>
</evidence>